<evidence type="ECO:0000256" key="2">
    <source>
        <dbReference type="ARBA" id="ARBA00022771"/>
    </source>
</evidence>
<evidence type="ECO:0000259" key="4">
    <source>
        <dbReference type="Pfam" id="PF04500"/>
    </source>
</evidence>
<dbReference type="EMBL" id="HBUE01058774">
    <property type="protein sequence ID" value="CAG6467588.1"/>
    <property type="molecule type" value="Transcribed_RNA"/>
</dbReference>
<dbReference type="GO" id="GO:0008270">
    <property type="term" value="F:zinc ion binding"/>
    <property type="evidence" value="ECO:0007669"/>
    <property type="project" value="UniProtKB-KW"/>
</dbReference>
<keyword evidence="3" id="KW-0862">Zinc</keyword>
<evidence type="ECO:0000313" key="5">
    <source>
        <dbReference type="EMBL" id="CAG6467596.1"/>
    </source>
</evidence>
<accession>A0A8D8B1L8</accession>
<dbReference type="Gene3D" id="2.20.25.240">
    <property type="match status" value="1"/>
</dbReference>
<dbReference type="Pfam" id="PF04500">
    <property type="entry name" value="FLYWCH"/>
    <property type="match status" value="1"/>
</dbReference>
<reference evidence="5" key="1">
    <citation type="submission" date="2021-05" db="EMBL/GenBank/DDBJ databases">
        <authorList>
            <person name="Alioto T."/>
            <person name="Alioto T."/>
            <person name="Gomez Garrido J."/>
        </authorList>
    </citation>
    <scope>NUCLEOTIDE SEQUENCE</scope>
</reference>
<keyword evidence="2" id="KW-0863">Zinc-finger</keyword>
<organism evidence="5">
    <name type="scientific">Culex pipiens</name>
    <name type="common">House mosquito</name>
    <dbReference type="NCBI Taxonomy" id="7175"/>
    <lineage>
        <taxon>Eukaryota</taxon>
        <taxon>Metazoa</taxon>
        <taxon>Ecdysozoa</taxon>
        <taxon>Arthropoda</taxon>
        <taxon>Hexapoda</taxon>
        <taxon>Insecta</taxon>
        <taxon>Pterygota</taxon>
        <taxon>Neoptera</taxon>
        <taxon>Endopterygota</taxon>
        <taxon>Diptera</taxon>
        <taxon>Nematocera</taxon>
        <taxon>Culicoidea</taxon>
        <taxon>Culicidae</taxon>
        <taxon>Culicinae</taxon>
        <taxon>Culicini</taxon>
        <taxon>Culex</taxon>
        <taxon>Culex</taxon>
    </lineage>
</organism>
<dbReference type="EMBL" id="HBUE01058776">
    <property type="protein sequence ID" value="CAG6467589.1"/>
    <property type="molecule type" value="Transcribed_RNA"/>
</dbReference>
<sequence length="127" mass="14802">MFLFFCVALRMKQIKTDFNKFFQLSLAVTSIPFCPPLLGNRTPLPKVWYSVPLCYMMNRRGTMNLHFRGFIYIQKKRHNRTMNWVCNKSNSSQTSCKARVSTEGDNKIRFGVNWHNHGEVDGTGEAF</sequence>
<evidence type="ECO:0000256" key="3">
    <source>
        <dbReference type="ARBA" id="ARBA00022833"/>
    </source>
</evidence>
<protein>
    <submittedName>
        <fullName evidence="5">(northern house mosquito) hypothetical protein</fullName>
    </submittedName>
</protein>
<dbReference type="EMBL" id="HBUE01058780">
    <property type="protein sequence ID" value="CAG6467596.1"/>
    <property type="molecule type" value="Transcribed_RNA"/>
</dbReference>
<keyword evidence="1" id="KW-0479">Metal-binding</keyword>
<feature type="domain" description="FLYWCH-type" evidence="4">
    <location>
        <begin position="55"/>
        <end position="117"/>
    </location>
</feature>
<dbReference type="InterPro" id="IPR007588">
    <property type="entry name" value="Znf_FLYWCH"/>
</dbReference>
<dbReference type="AlphaFoldDB" id="A0A8D8B1L8"/>
<name>A0A8D8B1L8_CULPI</name>
<dbReference type="EMBL" id="HBUE01058777">
    <property type="protein sequence ID" value="CAG6467592.1"/>
    <property type="molecule type" value="Transcribed_RNA"/>
</dbReference>
<proteinExistence type="predicted"/>
<evidence type="ECO:0000256" key="1">
    <source>
        <dbReference type="ARBA" id="ARBA00022723"/>
    </source>
</evidence>
<dbReference type="EMBL" id="HBUE01058778">
    <property type="protein sequence ID" value="CAG6467593.1"/>
    <property type="molecule type" value="Transcribed_RNA"/>
</dbReference>